<sequence>MDSLLQPAELHTAASVLARPGPVPAAAGVYAWYFPVVPSLVPVEGCHRFGGATLLYVGISPKAPAMNGRPPSRQTIRQRIRYHFRGNAYGSTLRLTLGSLLADELGIRLTRVGSGTRLTFDAGEARLTEWMAANARVVWTVVDRSWDVEHELIRSLELPLNLAQDKRHPFHRTLSRLVAEQRNQARVRGNP</sequence>
<evidence type="ECO:0000313" key="3">
    <source>
        <dbReference type="Proteomes" id="UP000624325"/>
    </source>
</evidence>
<name>A0ABQ4BX63_9ACTN</name>
<accession>A0ABQ4BX63</accession>
<proteinExistence type="predicted"/>
<gene>
    <name evidence="2" type="ORF">Air01nite_12140</name>
</gene>
<dbReference type="Pfam" id="PF20815">
    <property type="entry name" value="GIY_YIG_2"/>
    <property type="match status" value="1"/>
</dbReference>
<dbReference type="EMBL" id="BONC01000005">
    <property type="protein sequence ID" value="GIF55119.1"/>
    <property type="molecule type" value="Genomic_DNA"/>
</dbReference>
<protein>
    <recommendedName>
        <fullName evidence="1">GIY-YIG catalytic domain-containing protein</fullName>
    </recommendedName>
</protein>
<organism evidence="2 3">
    <name type="scientific">Asanoa iriomotensis</name>
    <dbReference type="NCBI Taxonomy" id="234613"/>
    <lineage>
        <taxon>Bacteria</taxon>
        <taxon>Bacillati</taxon>
        <taxon>Actinomycetota</taxon>
        <taxon>Actinomycetes</taxon>
        <taxon>Micromonosporales</taxon>
        <taxon>Micromonosporaceae</taxon>
        <taxon>Asanoa</taxon>
    </lineage>
</organism>
<dbReference type="Proteomes" id="UP000624325">
    <property type="component" value="Unassembled WGS sequence"/>
</dbReference>
<comment type="caution">
    <text evidence="2">The sequence shown here is derived from an EMBL/GenBank/DDBJ whole genome shotgun (WGS) entry which is preliminary data.</text>
</comment>
<evidence type="ECO:0000313" key="2">
    <source>
        <dbReference type="EMBL" id="GIF55119.1"/>
    </source>
</evidence>
<keyword evidence="3" id="KW-1185">Reference proteome</keyword>
<dbReference type="InterPro" id="IPR049311">
    <property type="entry name" value="GIY_YIG_cat"/>
</dbReference>
<feature type="domain" description="GIY-YIG catalytic" evidence="1">
    <location>
        <begin position="28"/>
        <end position="177"/>
    </location>
</feature>
<reference evidence="2 3" key="1">
    <citation type="submission" date="2021-01" db="EMBL/GenBank/DDBJ databases">
        <title>Whole genome shotgun sequence of Asanoa iriomotensis NBRC 100142.</title>
        <authorList>
            <person name="Komaki H."/>
            <person name="Tamura T."/>
        </authorList>
    </citation>
    <scope>NUCLEOTIDE SEQUENCE [LARGE SCALE GENOMIC DNA]</scope>
    <source>
        <strain evidence="2 3">NBRC 100142</strain>
    </source>
</reference>
<evidence type="ECO:0000259" key="1">
    <source>
        <dbReference type="Pfam" id="PF20815"/>
    </source>
</evidence>